<reference evidence="1 2" key="1">
    <citation type="journal article" date="2014" name="Nat. Commun.">
        <title>Multiple recent horizontal transfers of a large genomic region in cheese making fungi.</title>
        <authorList>
            <person name="Cheeseman K."/>
            <person name="Ropars J."/>
            <person name="Renault P."/>
            <person name="Dupont J."/>
            <person name="Gouzy J."/>
            <person name="Branca A."/>
            <person name="Abraham A.L."/>
            <person name="Ceppi M."/>
            <person name="Conseiller E."/>
            <person name="Debuchy R."/>
            <person name="Malagnac F."/>
            <person name="Goarin A."/>
            <person name="Silar P."/>
            <person name="Lacoste S."/>
            <person name="Sallet E."/>
            <person name="Bensimon A."/>
            <person name="Giraud T."/>
            <person name="Brygoo Y."/>
        </authorList>
    </citation>
    <scope>NUCLEOTIDE SEQUENCE [LARGE SCALE GENOMIC DNA]</scope>
    <source>
        <strain evidence="2">FM 013</strain>
    </source>
</reference>
<protein>
    <submittedName>
        <fullName evidence="1">Str. FM013</fullName>
    </submittedName>
</protein>
<organism evidence="1 2">
    <name type="scientific">Penicillium camemberti (strain FM 013)</name>
    <dbReference type="NCBI Taxonomy" id="1429867"/>
    <lineage>
        <taxon>Eukaryota</taxon>
        <taxon>Fungi</taxon>
        <taxon>Dikarya</taxon>
        <taxon>Ascomycota</taxon>
        <taxon>Pezizomycotina</taxon>
        <taxon>Eurotiomycetes</taxon>
        <taxon>Eurotiomycetidae</taxon>
        <taxon>Eurotiales</taxon>
        <taxon>Aspergillaceae</taxon>
        <taxon>Penicillium</taxon>
    </lineage>
</organism>
<evidence type="ECO:0000313" key="2">
    <source>
        <dbReference type="Proteomes" id="UP000053732"/>
    </source>
</evidence>
<evidence type="ECO:0000313" key="1">
    <source>
        <dbReference type="EMBL" id="CRL28955.1"/>
    </source>
</evidence>
<proteinExistence type="predicted"/>
<gene>
    <name evidence="1" type="ORF">PCAMFM013_S031g000123</name>
</gene>
<dbReference type="EMBL" id="HG793164">
    <property type="protein sequence ID" value="CRL28955.1"/>
    <property type="molecule type" value="Genomic_DNA"/>
</dbReference>
<keyword evidence="2" id="KW-1185">Reference proteome</keyword>
<accession>A0A0G4PRD3</accession>
<name>A0A0G4PRD3_PENC3</name>
<dbReference type="Proteomes" id="UP000053732">
    <property type="component" value="Unassembled WGS sequence"/>
</dbReference>
<sequence length="87" mass="10026">MRRWLENQEFSITEEGLLTRLALQLGQRVKTQGIANLVKGPVLLGKYRMTSLSQYGGDKWYAKCEILYSPYWQQPMGTLQELVDALC</sequence>
<dbReference type="AlphaFoldDB" id="A0A0G4PRD3"/>